<organism evidence="2 3">
    <name type="scientific">Thalassotalea marina</name>
    <dbReference type="NCBI Taxonomy" id="1673741"/>
    <lineage>
        <taxon>Bacteria</taxon>
        <taxon>Pseudomonadati</taxon>
        <taxon>Pseudomonadota</taxon>
        <taxon>Gammaproteobacteria</taxon>
        <taxon>Alteromonadales</taxon>
        <taxon>Colwelliaceae</taxon>
        <taxon>Thalassotalea</taxon>
    </lineage>
</organism>
<dbReference type="Gene3D" id="3.30.2010.10">
    <property type="entry name" value="Metalloproteases ('zincins'), catalytic domain"/>
    <property type="match status" value="1"/>
</dbReference>
<proteinExistence type="predicted"/>
<dbReference type="PANTHER" id="PTHR30399:SF1">
    <property type="entry name" value="UTP PYROPHOSPHATASE"/>
    <property type="match status" value="1"/>
</dbReference>
<evidence type="ECO:0000313" key="2">
    <source>
        <dbReference type="EMBL" id="GHF84026.1"/>
    </source>
</evidence>
<dbReference type="PANTHER" id="PTHR30399">
    <property type="entry name" value="UNCHARACTERIZED PROTEIN YGJP"/>
    <property type="match status" value="1"/>
</dbReference>
<dbReference type="Proteomes" id="UP000623842">
    <property type="component" value="Unassembled WGS sequence"/>
</dbReference>
<dbReference type="InterPro" id="IPR002725">
    <property type="entry name" value="YgjP-like_metallopeptidase"/>
</dbReference>
<feature type="domain" description="YgjP-like metallopeptidase" evidence="1">
    <location>
        <begin position="3"/>
        <end position="203"/>
    </location>
</feature>
<sequence length="213" mass="24549">MQVIDGRVLVKAPSQISVSYIDKLLTTKERWIEQKIKQQLVTARFANKLCSDGTVWINGFAHKIVVHKGATPSVDVIDGHVYCTIKTSANKTDNTLIKKQLENWFKQRASQFLPERTKQLSQITGLTPSSVIVKKYRARWGSCDNLGRISLNYFLMMLPTWVIDYVIIHELCHLKHLNHSAQFWSLVEHHCAGYDQAKAWIKQRQGYLVWPKS</sequence>
<dbReference type="InterPro" id="IPR053136">
    <property type="entry name" value="UTP_pyrophosphatase-like"/>
</dbReference>
<reference evidence="2" key="2">
    <citation type="submission" date="2020-09" db="EMBL/GenBank/DDBJ databases">
        <authorList>
            <person name="Sun Q."/>
            <person name="Kim S."/>
        </authorList>
    </citation>
    <scope>NUCLEOTIDE SEQUENCE</scope>
    <source>
        <strain evidence="2">KCTC 42731</strain>
    </source>
</reference>
<reference evidence="2" key="1">
    <citation type="journal article" date="2014" name="Int. J. Syst. Evol. Microbiol.">
        <title>Complete genome sequence of Corynebacterium casei LMG S-19264T (=DSM 44701T), isolated from a smear-ripened cheese.</title>
        <authorList>
            <consortium name="US DOE Joint Genome Institute (JGI-PGF)"/>
            <person name="Walter F."/>
            <person name="Albersmeier A."/>
            <person name="Kalinowski J."/>
            <person name="Ruckert C."/>
        </authorList>
    </citation>
    <scope>NUCLEOTIDE SEQUENCE</scope>
    <source>
        <strain evidence="2">KCTC 42731</strain>
    </source>
</reference>
<gene>
    <name evidence="2" type="ORF">GCM10017161_09250</name>
</gene>
<comment type="caution">
    <text evidence="2">The sequence shown here is derived from an EMBL/GenBank/DDBJ whole genome shotgun (WGS) entry which is preliminary data.</text>
</comment>
<evidence type="ECO:0000313" key="3">
    <source>
        <dbReference type="Proteomes" id="UP000623842"/>
    </source>
</evidence>
<keyword evidence="3" id="KW-1185">Reference proteome</keyword>
<protein>
    <recommendedName>
        <fullName evidence="1">YgjP-like metallopeptidase domain-containing protein</fullName>
    </recommendedName>
</protein>
<dbReference type="Pfam" id="PF01863">
    <property type="entry name" value="YgjP-like"/>
    <property type="match status" value="1"/>
</dbReference>
<name>A0A919BEV6_9GAMM</name>
<evidence type="ECO:0000259" key="1">
    <source>
        <dbReference type="Pfam" id="PF01863"/>
    </source>
</evidence>
<dbReference type="CDD" id="cd07344">
    <property type="entry name" value="M48_yhfN_like"/>
    <property type="match status" value="1"/>
</dbReference>
<dbReference type="EMBL" id="BNCK01000002">
    <property type="protein sequence ID" value="GHF84026.1"/>
    <property type="molecule type" value="Genomic_DNA"/>
</dbReference>
<accession>A0A919BEV6</accession>
<dbReference type="AlphaFoldDB" id="A0A919BEV6"/>